<dbReference type="GO" id="GO:0030170">
    <property type="term" value="F:pyridoxal phosphate binding"/>
    <property type="evidence" value="ECO:0007669"/>
    <property type="project" value="InterPro"/>
</dbReference>
<comment type="cofactor">
    <cofactor evidence="1">
        <name>pyridoxal 5'-phosphate</name>
        <dbReference type="ChEBI" id="CHEBI:597326"/>
    </cofactor>
</comment>
<evidence type="ECO:0000259" key="6">
    <source>
        <dbReference type="Pfam" id="PF00155"/>
    </source>
</evidence>
<sequence>MNYNFNKIINRLHTNSSKWDTTENGVLPMWVADMDFKAATPIIDSILFRALHGVFGYTMIPKEYYDAEIYWWKKRHNIKIKKEWIEPTVGVIPSLSASVQAFCNKGDKVLIQSPVYNYFNSSITNNKCELISNNLIYEKEKYHIDFVDFEEKVKDEKVKLFILCNPHNPVGRVWSKEELTEMGELCLKYNVIVISDEIHRDLVFSDSKYTPMASINDRFLQNTITCTSPSKTFNLAGLKTSNIIVANQEYKGKINRSLNINESIEPNVFGIEALISAYMRSEDWLDELLIYLENNRDYLMEYIGQNIPELKVIKSEATYLMWIDCSALKIESEALVEQIRQIGKLRIASGTTYGENAKEFIRINIACPMDTLKDGLNRLYNSIDTIKCKKEL</sequence>
<keyword evidence="8" id="KW-1185">Reference proteome</keyword>
<comment type="similarity">
    <text evidence="5">Belongs to the class-II pyridoxal-phosphate-dependent aminotransferase family. MalY/PatB cystathionine beta-lyase subfamily.</text>
</comment>
<dbReference type="Gene3D" id="3.90.1150.10">
    <property type="entry name" value="Aspartate Aminotransferase, domain 1"/>
    <property type="match status" value="1"/>
</dbReference>
<dbReference type="InterPro" id="IPR051798">
    <property type="entry name" value="Class-II_PLP-Dep_Aminotrans"/>
</dbReference>
<dbReference type="NCBIfam" id="TIGR04350">
    <property type="entry name" value="C_S_lyase_PatB"/>
    <property type="match status" value="1"/>
</dbReference>
<evidence type="ECO:0000256" key="2">
    <source>
        <dbReference type="ARBA" id="ARBA00012224"/>
    </source>
</evidence>
<dbReference type="InterPro" id="IPR015421">
    <property type="entry name" value="PyrdxlP-dep_Trfase_major"/>
</dbReference>
<dbReference type="InterPro" id="IPR015424">
    <property type="entry name" value="PyrdxlP-dep_Trfase"/>
</dbReference>
<accession>A0A363D1B9</accession>
<dbReference type="SUPFAM" id="SSF53383">
    <property type="entry name" value="PLP-dependent transferases"/>
    <property type="match status" value="1"/>
</dbReference>
<protein>
    <recommendedName>
        <fullName evidence="2">cysteine-S-conjugate beta-lyase</fullName>
        <ecNumber evidence="2">4.4.1.13</ecNumber>
    </recommendedName>
</protein>
<dbReference type="InterPro" id="IPR027619">
    <property type="entry name" value="C-S_lyase_PatB-like"/>
</dbReference>
<evidence type="ECO:0000256" key="3">
    <source>
        <dbReference type="ARBA" id="ARBA00022898"/>
    </source>
</evidence>
<dbReference type="CDD" id="cd00609">
    <property type="entry name" value="AAT_like"/>
    <property type="match status" value="1"/>
</dbReference>
<dbReference type="InterPro" id="IPR004839">
    <property type="entry name" value="Aminotransferase_I/II_large"/>
</dbReference>
<proteinExistence type="inferred from homology"/>
<evidence type="ECO:0000313" key="8">
    <source>
        <dbReference type="Proteomes" id="UP000251135"/>
    </source>
</evidence>
<comment type="caution">
    <text evidence="7">The sequence shown here is derived from an EMBL/GenBank/DDBJ whole genome shotgun (WGS) entry which is preliminary data.</text>
</comment>
<dbReference type="Proteomes" id="UP000251135">
    <property type="component" value="Unassembled WGS sequence"/>
</dbReference>
<reference evidence="7 8" key="1">
    <citation type="submission" date="2017-02" db="EMBL/GenBank/DDBJ databases">
        <title>Arcobacter caeni sp. nov, a new Arcobacter species isolated from reclaimed water.</title>
        <authorList>
            <person name="Figueras M.J."/>
            <person name="Perez-Cataluna A."/>
            <person name="Salas-Masso N."/>
        </authorList>
    </citation>
    <scope>NUCLEOTIDE SEQUENCE [LARGE SCALE GENOMIC DNA]</scope>
    <source>
        <strain evidence="7 8">RW17-10</strain>
    </source>
</reference>
<dbReference type="RefSeq" id="WP_108558508.1">
    <property type="nucleotide sequence ID" value="NZ_MUXE01000005.1"/>
</dbReference>
<dbReference type="PANTHER" id="PTHR43525:SF1">
    <property type="entry name" value="PROTEIN MALY"/>
    <property type="match status" value="1"/>
</dbReference>
<dbReference type="EC" id="4.4.1.13" evidence="2"/>
<feature type="domain" description="Aminotransferase class I/classII large" evidence="6">
    <location>
        <begin position="62"/>
        <end position="379"/>
    </location>
</feature>
<dbReference type="Pfam" id="PF00155">
    <property type="entry name" value="Aminotran_1_2"/>
    <property type="match status" value="1"/>
</dbReference>
<keyword evidence="3" id="KW-0663">Pyridoxal phosphate</keyword>
<dbReference type="Gene3D" id="3.40.640.10">
    <property type="entry name" value="Type I PLP-dependent aspartate aminotransferase-like (Major domain)"/>
    <property type="match status" value="1"/>
</dbReference>
<dbReference type="OrthoDB" id="9803354at2"/>
<evidence type="ECO:0000313" key="7">
    <source>
        <dbReference type="EMBL" id="PUE65104.1"/>
    </source>
</evidence>
<evidence type="ECO:0000256" key="1">
    <source>
        <dbReference type="ARBA" id="ARBA00001933"/>
    </source>
</evidence>
<gene>
    <name evidence="7" type="ORF">B0174_04710</name>
</gene>
<dbReference type="GO" id="GO:0047804">
    <property type="term" value="F:cysteine-S-conjugate beta-lyase activity"/>
    <property type="evidence" value="ECO:0007669"/>
    <property type="project" value="UniProtKB-EC"/>
</dbReference>
<dbReference type="EMBL" id="MUXE01000005">
    <property type="protein sequence ID" value="PUE65104.1"/>
    <property type="molecule type" value="Genomic_DNA"/>
</dbReference>
<keyword evidence="4 7" id="KW-0456">Lyase</keyword>
<name>A0A363D1B9_9BACT</name>
<dbReference type="PANTHER" id="PTHR43525">
    <property type="entry name" value="PROTEIN MALY"/>
    <property type="match status" value="1"/>
</dbReference>
<evidence type="ECO:0000256" key="5">
    <source>
        <dbReference type="ARBA" id="ARBA00037974"/>
    </source>
</evidence>
<evidence type="ECO:0000256" key="4">
    <source>
        <dbReference type="ARBA" id="ARBA00023239"/>
    </source>
</evidence>
<dbReference type="AlphaFoldDB" id="A0A363D1B9"/>
<dbReference type="InterPro" id="IPR015422">
    <property type="entry name" value="PyrdxlP-dep_Trfase_small"/>
</dbReference>
<organism evidence="7 8">
    <name type="scientific">Arcobacter caeni</name>
    <dbReference type="NCBI Taxonomy" id="1912877"/>
    <lineage>
        <taxon>Bacteria</taxon>
        <taxon>Pseudomonadati</taxon>
        <taxon>Campylobacterota</taxon>
        <taxon>Epsilonproteobacteria</taxon>
        <taxon>Campylobacterales</taxon>
        <taxon>Arcobacteraceae</taxon>
        <taxon>Arcobacter</taxon>
    </lineage>
</organism>